<accession>A0A8H7W5X4</accession>
<name>A0A8H7W5X4_9HELO</name>
<comment type="similarity">
    <text evidence="1">Belongs to the CBF/MAK21 family.</text>
</comment>
<dbReference type="Pfam" id="PF03914">
    <property type="entry name" value="CBF"/>
    <property type="match status" value="1"/>
</dbReference>
<sequence length="543" mass="62151">MPTPTSGPSQSVKRKRTSSEKGPSKRARSESSESSEEEDSQAQIILLADEILKSKKNYNNITKLIQILGAEGDEADDSVIAAISLCRVFTSLMVSGDMVRKQGTTEKDAVVIKWLKERYSEYKAGLLLLLGEEGVSSTVLDLCMRLLKTEGQHFRGQEYSFPTTFLTDMVRVFLDPKNDGSVREEFSETYVEEYDDIRFYTLEALEKVLAEAEPQAFFENAVQMLTAIESVPESKEELEDFWVPAPKKTSHALYSLTQHKKRAQNAWLSLMNLEMDKEQRKSILGLMVKSIAPWFMKPELLMDFLTDSYNAGGSTSLLALSGVFYLLQEKNLDYPSFYRKLYSLLDSEILHSKHRSRFFRLLETFLGSTHLPAVLVASFVKRLSRLTLNAPPAAVVTVVPWIYNILKKHPMCTFMIHRETRGTEAKELLEKEGMDDPFLMEEEDPMETKAIESSLWEIVTLQSHYHPNVATLAKIISEQFTKQSYNMEDFLDHSYGSMLESEYVKDVKKMPVIEFEIPKKIFMKQDASSEMHDRLLVNLWDFS</sequence>
<dbReference type="OrthoDB" id="10263185at2759"/>
<evidence type="ECO:0000259" key="3">
    <source>
        <dbReference type="Pfam" id="PF03914"/>
    </source>
</evidence>
<reference evidence="4" key="1">
    <citation type="submission" date="2021-02" db="EMBL/GenBank/DDBJ databases">
        <title>Genome sequence Cadophora malorum strain M34.</title>
        <authorList>
            <person name="Stefanovic E."/>
            <person name="Vu D."/>
            <person name="Scully C."/>
            <person name="Dijksterhuis J."/>
            <person name="Roader J."/>
            <person name="Houbraken J."/>
        </authorList>
    </citation>
    <scope>NUCLEOTIDE SEQUENCE</scope>
    <source>
        <strain evidence="4">M34</strain>
    </source>
</reference>
<feature type="region of interest" description="Disordered" evidence="2">
    <location>
        <begin position="1"/>
        <end position="39"/>
    </location>
</feature>
<evidence type="ECO:0000256" key="2">
    <source>
        <dbReference type="SAM" id="MobiDB-lite"/>
    </source>
</evidence>
<proteinExistence type="inferred from homology"/>
<feature type="compositionally biased region" description="Polar residues" evidence="2">
    <location>
        <begin position="1"/>
        <end position="11"/>
    </location>
</feature>
<protein>
    <recommendedName>
        <fullName evidence="3">CCAAT-binding factor domain-containing protein</fullName>
    </recommendedName>
</protein>
<organism evidence="4 5">
    <name type="scientific">Cadophora malorum</name>
    <dbReference type="NCBI Taxonomy" id="108018"/>
    <lineage>
        <taxon>Eukaryota</taxon>
        <taxon>Fungi</taxon>
        <taxon>Dikarya</taxon>
        <taxon>Ascomycota</taxon>
        <taxon>Pezizomycotina</taxon>
        <taxon>Leotiomycetes</taxon>
        <taxon>Helotiales</taxon>
        <taxon>Ploettnerulaceae</taxon>
        <taxon>Cadophora</taxon>
    </lineage>
</organism>
<dbReference type="InterPro" id="IPR027193">
    <property type="entry name" value="Noc4"/>
</dbReference>
<dbReference type="PANTHER" id="PTHR12455:SF0">
    <property type="entry name" value="NUCLEOLAR COMPLEX PROTEIN 4 HOMOLOG"/>
    <property type="match status" value="1"/>
</dbReference>
<feature type="compositionally biased region" description="Basic and acidic residues" evidence="2">
    <location>
        <begin position="17"/>
        <end position="31"/>
    </location>
</feature>
<evidence type="ECO:0000313" key="4">
    <source>
        <dbReference type="EMBL" id="KAG4416517.1"/>
    </source>
</evidence>
<evidence type="ECO:0000256" key="1">
    <source>
        <dbReference type="ARBA" id="ARBA00007797"/>
    </source>
</evidence>
<dbReference type="GO" id="GO:0032040">
    <property type="term" value="C:small-subunit processome"/>
    <property type="evidence" value="ECO:0007669"/>
    <property type="project" value="TreeGrafter"/>
</dbReference>
<keyword evidence="5" id="KW-1185">Reference proteome</keyword>
<dbReference type="GO" id="GO:0030692">
    <property type="term" value="C:Noc4p-Nop14p complex"/>
    <property type="evidence" value="ECO:0007669"/>
    <property type="project" value="TreeGrafter"/>
</dbReference>
<dbReference type="Proteomes" id="UP000664132">
    <property type="component" value="Unassembled WGS sequence"/>
</dbReference>
<dbReference type="EMBL" id="JAFJYH010000184">
    <property type="protein sequence ID" value="KAG4416517.1"/>
    <property type="molecule type" value="Genomic_DNA"/>
</dbReference>
<evidence type="ECO:0000313" key="5">
    <source>
        <dbReference type="Proteomes" id="UP000664132"/>
    </source>
</evidence>
<gene>
    <name evidence="4" type="ORF">IFR04_010373</name>
</gene>
<comment type="caution">
    <text evidence="4">The sequence shown here is derived from an EMBL/GenBank/DDBJ whole genome shotgun (WGS) entry which is preliminary data.</text>
</comment>
<dbReference type="AlphaFoldDB" id="A0A8H7W5X4"/>
<dbReference type="GO" id="GO:0042254">
    <property type="term" value="P:ribosome biogenesis"/>
    <property type="evidence" value="ECO:0007669"/>
    <property type="project" value="InterPro"/>
</dbReference>
<dbReference type="InterPro" id="IPR005612">
    <property type="entry name" value="CCAAT-binding_factor"/>
</dbReference>
<dbReference type="PANTHER" id="PTHR12455">
    <property type="entry name" value="NUCLEOLAR COMPLEX PROTEIN 4"/>
    <property type="match status" value="1"/>
</dbReference>
<feature type="domain" description="CCAAT-binding factor" evidence="3">
    <location>
        <begin position="316"/>
        <end position="473"/>
    </location>
</feature>